<comment type="subcellular location">
    <subcellularLocation>
        <location evidence="1 9">Chromosome</location>
        <location evidence="1 9">Centromere</location>
        <location evidence="1 9">Kinetochore</location>
    </subcellularLocation>
</comment>
<dbReference type="STRING" id="74873.A0A084VMG9"/>
<dbReference type="AlphaFoldDB" id="A0A084VMG9"/>
<protein>
    <recommendedName>
        <fullName evidence="9">Protein zwilch</fullName>
    </recommendedName>
</protein>
<name>A0A084VMG9_ANOSI</name>
<dbReference type="EnsemblMetazoa" id="ASIC006499-RA">
    <property type="protein sequence ID" value="ASIC006499-PA"/>
    <property type="gene ID" value="ASIC006499"/>
</dbReference>
<proteinExistence type="inferred from homology"/>
<sequence>MSDLANVYQLFRSKFENYDFQYYYPPTYIRMLTESNDKIIFAFKEKHISNGNNYLNQIKTSPQNGSISDSLNLTGSPLKDDVGNVDDLQVKDPDVLVRKSWTADEETYGPLDTAEARSILQNFINLDCKVGRGDIWTLCSGTDGDGTVLLQLAVNSDANDHRQFVRGVVRSTGMQECSSVTMAHLIDIHRQRADGMKFGQKIHIRQWYNLQPYITVRLSWHTIGENASFALERNAHVRLSQRFPVDGGAFSRNSRAEYFWQQLQRLAMMKDKILDIRANRTSGYMSDDIGNEGLNEVNLDYVKQKVNNILSTFITVEPKNFDFQNIAGMIDQVRLRSLTDVMERLYDALTLCSNYDDLKAAIDYIFHLSTHSNIVNVPTTGTRFAQLILAMIQDRLAIPSLTPSEPYELLLECGFAKLMNDYRMIFAECGIYELEFDKLFQSQPTNTRKSRYASTAAAPKSLGKESTTSKSSLFQPLETKLNRLAQVHLLLEHLLSLADTVNIPSIYGRVCEVYLAQRPLSYSEVYNRDTDLLELDVNEFQLIELVKKQVPFGRRVSMSSSNMLQKVETVFLQYAQPILPDCFFPESRQEAEEEFPSKRDKYWCYEYDKIERL</sequence>
<organism evidence="11">
    <name type="scientific">Anopheles sinensis</name>
    <name type="common">Mosquito</name>
    <dbReference type="NCBI Taxonomy" id="74873"/>
    <lineage>
        <taxon>Eukaryota</taxon>
        <taxon>Metazoa</taxon>
        <taxon>Ecdysozoa</taxon>
        <taxon>Arthropoda</taxon>
        <taxon>Hexapoda</taxon>
        <taxon>Insecta</taxon>
        <taxon>Pterygota</taxon>
        <taxon>Neoptera</taxon>
        <taxon>Endopterygota</taxon>
        <taxon>Diptera</taxon>
        <taxon>Nematocera</taxon>
        <taxon>Culicoidea</taxon>
        <taxon>Culicidae</taxon>
        <taxon>Anophelinae</taxon>
        <taxon>Anopheles</taxon>
    </lineage>
</organism>
<keyword evidence="3 9" id="KW-0158">Chromosome</keyword>
<evidence type="ECO:0000256" key="1">
    <source>
        <dbReference type="ARBA" id="ARBA00004629"/>
    </source>
</evidence>
<keyword evidence="5 9" id="KW-0498">Mitosis</keyword>
<dbReference type="Gene3D" id="1.20.58.730">
    <property type="match status" value="1"/>
</dbReference>
<dbReference type="GO" id="GO:1990423">
    <property type="term" value="C:RZZ complex"/>
    <property type="evidence" value="ECO:0007669"/>
    <property type="project" value="UniProtKB-UniRule"/>
</dbReference>
<dbReference type="OMA" id="CAARCNI"/>
<feature type="region of interest" description="Disordered" evidence="10">
    <location>
        <begin position="450"/>
        <end position="469"/>
    </location>
</feature>
<evidence type="ECO:0000256" key="3">
    <source>
        <dbReference type="ARBA" id="ARBA00022454"/>
    </source>
</evidence>
<evidence type="ECO:0000256" key="7">
    <source>
        <dbReference type="ARBA" id="ARBA00023306"/>
    </source>
</evidence>
<evidence type="ECO:0000256" key="10">
    <source>
        <dbReference type="SAM" id="MobiDB-lite"/>
    </source>
</evidence>
<dbReference type="GO" id="GO:0051301">
    <property type="term" value="P:cell division"/>
    <property type="evidence" value="ECO:0007669"/>
    <property type="project" value="UniProtKB-UniRule"/>
</dbReference>
<dbReference type="EMBL" id="ATLV01014595">
    <property type="status" value="NOT_ANNOTATED_CDS"/>
    <property type="molecule type" value="Genomic_DNA"/>
</dbReference>
<comment type="subunit">
    <text evidence="9">Component of the RZZ complex.</text>
</comment>
<gene>
    <name evidence="11" type="ORF">ZHAS_00006499</name>
</gene>
<evidence type="ECO:0000313" key="11">
    <source>
        <dbReference type="EMBL" id="KFB39163.1"/>
    </source>
</evidence>
<keyword evidence="4 9" id="KW-0132">Cell division</keyword>
<dbReference type="OrthoDB" id="5556307at2759"/>
<dbReference type="GO" id="GO:0007094">
    <property type="term" value="P:mitotic spindle assembly checkpoint signaling"/>
    <property type="evidence" value="ECO:0007669"/>
    <property type="project" value="UniProtKB-UniRule"/>
</dbReference>
<keyword evidence="8 9" id="KW-0137">Centromere</keyword>
<dbReference type="EMBL" id="KE524975">
    <property type="protein sequence ID" value="KFB39163.1"/>
    <property type="molecule type" value="Genomic_DNA"/>
</dbReference>
<dbReference type="GO" id="GO:0034501">
    <property type="term" value="P:protein localization to kinetochore"/>
    <property type="evidence" value="ECO:0007669"/>
    <property type="project" value="UniProtKB-UniRule"/>
</dbReference>
<reference evidence="11 13" key="1">
    <citation type="journal article" date="2014" name="BMC Genomics">
        <title>Genome sequence of Anopheles sinensis provides insight into genetics basis of mosquito competence for malaria parasites.</title>
        <authorList>
            <person name="Zhou D."/>
            <person name="Zhang D."/>
            <person name="Ding G."/>
            <person name="Shi L."/>
            <person name="Hou Q."/>
            <person name="Ye Y."/>
            <person name="Xu Y."/>
            <person name="Zhou H."/>
            <person name="Xiong C."/>
            <person name="Li S."/>
            <person name="Yu J."/>
            <person name="Hong S."/>
            <person name="Yu X."/>
            <person name="Zou P."/>
            <person name="Chen C."/>
            <person name="Chang X."/>
            <person name="Wang W."/>
            <person name="Lv Y."/>
            <person name="Sun Y."/>
            <person name="Ma L."/>
            <person name="Shen B."/>
            <person name="Zhu C."/>
        </authorList>
    </citation>
    <scope>NUCLEOTIDE SEQUENCE [LARGE SCALE GENOMIC DNA]</scope>
</reference>
<dbReference type="PANTHER" id="PTHR15995">
    <property type="entry name" value="PROTEIN ZWILCH HOMOLOG"/>
    <property type="match status" value="1"/>
</dbReference>
<comment type="function">
    <text evidence="9">Essential component of the mitotic checkpoint, which prevents cells from prematurely exiting mitosis. Required for the assembly of the dynein-dynactin and MAD1-MAD2 complexes onto kinetochores. Its function related to the spindle assembly machinery is proposed to depend on its association in the mitotic RZZ complex.</text>
</comment>
<keyword evidence="7 9" id="KW-0131">Cell cycle</keyword>
<reference evidence="12" key="2">
    <citation type="submission" date="2020-05" db="UniProtKB">
        <authorList>
            <consortium name="EnsemblMetazoa"/>
        </authorList>
    </citation>
    <scope>IDENTIFICATION</scope>
</reference>
<dbReference type="Proteomes" id="UP000030765">
    <property type="component" value="Unassembled WGS sequence"/>
</dbReference>
<dbReference type="VEuPathDB" id="VectorBase:ASIC006499"/>
<evidence type="ECO:0000256" key="9">
    <source>
        <dbReference type="RuleBase" id="RU369076"/>
    </source>
</evidence>
<dbReference type="InterPro" id="IPR018630">
    <property type="entry name" value="Zwilch"/>
</dbReference>
<dbReference type="Pfam" id="PF09817">
    <property type="entry name" value="Zwilch"/>
    <property type="match status" value="1"/>
</dbReference>
<evidence type="ECO:0000256" key="2">
    <source>
        <dbReference type="ARBA" id="ARBA00009062"/>
    </source>
</evidence>
<dbReference type="PANTHER" id="PTHR15995:SF1">
    <property type="entry name" value="PROTEIN ZWILCH HOMOLOG"/>
    <property type="match status" value="1"/>
</dbReference>
<evidence type="ECO:0000256" key="8">
    <source>
        <dbReference type="ARBA" id="ARBA00023328"/>
    </source>
</evidence>
<evidence type="ECO:0000256" key="6">
    <source>
        <dbReference type="ARBA" id="ARBA00022838"/>
    </source>
</evidence>
<evidence type="ECO:0000256" key="4">
    <source>
        <dbReference type="ARBA" id="ARBA00022618"/>
    </source>
</evidence>
<evidence type="ECO:0000313" key="13">
    <source>
        <dbReference type="Proteomes" id="UP000030765"/>
    </source>
</evidence>
<dbReference type="VEuPathDB" id="VectorBase:ASIS013710"/>
<accession>A0A084VMG9</accession>
<keyword evidence="13" id="KW-1185">Reference proteome</keyword>
<keyword evidence="6 9" id="KW-0995">Kinetochore</keyword>
<evidence type="ECO:0000256" key="5">
    <source>
        <dbReference type="ARBA" id="ARBA00022776"/>
    </source>
</evidence>
<evidence type="ECO:0000313" key="12">
    <source>
        <dbReference type="EnsemblMetazoa" id="ASIC006499-PA"/>
    </source>
</evidence>
<comment type="similarity">
    <text evidence="2 9">Belongs to the ZWILCH family.</text>
</comment>